<evidence type="ECO:0000313" key="1">
    <source>
        <dbReference type="EMBL" id="CCQ35168.1"/>
    </source>
</evidence>
<reference evidence="2 3" key="2">
    <citation type="journal article" date="2013" name="PLoS ONE">
        <title>INDIGO - INtegrated Data Warehouse of MIcrobial GenOmes with Examples from the Red Sea Extremophiles.</title>
        <authorList>
            <person name="Alam I."/>
            <person name="Antunes A."/>
            <person name="Kamau A.A."/>
            <person name="Ba Alawi W."/>
            <person name="Kalkatawi M."/>
            <person name="Stingl U."/>
            <person name="Bajic V.B."/>
        </authorList>
    </citation>
    <scope>NUCLEOTIDE SEQUENCE [LARGE SCALE GENOMIC DNA]</scope>
    <source>
        <strain evidence="2 3">SARL4B</strain>
    </source>
</reference>
<dbReference type="AlphaFoldDB" id="F7PQU6"/>
<evidence type="ECO:0000313" key="2">
    <source>
        <dbReference type="EMBL" id="ERJ05670.1"/>
    </source>
</evidence>
<keyword evidence="1" id="KW-0614">Plasmid</keyword>
<proteinExistence type="predicted"/>
<dbReference type="EMBL" id="AFNT02000027">
    <property type="protein sequence ID" value="ERJ05670.1"/>
    <property type="molecule type" value="Genomic_DNA"/>
</dbReference>
<organism evidence="2 3">
    <name type="scientific">Halorhabdus tiamatea SARL4B</name>
    <dbReference type="NCBI Taxonomy" id="1033806"/>
    <lineage>
        <taxon>Archaea</taxon>
        <taxon>Methanobacteriati</taxon>
        <taxon>Methanobacteriota</taxon>
        <taxon>Stenosarchaea group</taxon>
        <taxon>Halobacteria</taxon>
        <taxon>Halobacteriales</taxon>
        <taxon>Haloarculaceae</taxon>
        <taxon>Halorhabdus</taxon>
    </lineage>
</organism>
<dbReference type="GeneID" id="23797429"/>
<geneLocation type="plasmid" evidence="1 4">
    <name>pHTIA</name>
</geneLocation>
<dbReference type="KEGG" id="hti:HTIA_p3066"/>
<dbReference type="OrthoDB" id="239829at2157"/>
<dbReference type="RefSeq" id="WP_008528541.1">
    <property type="nucleotide sequence ID" value="NC_021913.1"/>
</dbReference>
<reference evidence="2 3" key="1">
    <citation type="journal article" date="2011" name="J. Bacteriol.">
        <title>Genome sequence of Halorhabdus tiamatea, the first archaeon isolated from a deep-sea anoxic brine lake.</title>
        <authorList>
            <person name="Antunes A."/>
            <person name="Alam I."/>
            <person name="Bajic V.B."/>
            <person name="Stingl U."/>
        </authorList>
    </citation>
    <scope>NUCLEOTIDE SEQUENCE [LARGE SCALE GENOMIC DNA]</scope>
    <source>
        <strain evidence="2 3">SARL4B</strain>
    </source>
</reference>
<name>F7PQU6_9EURY</name>
<dbReference type="HOGENOM" id="CLU_599372_0_0_2"/>
<dbReference type="Proteomes" id="UP000003861">
    <property type="component" value="Unassembled WGS sequence"/>
</dbReference>
<dbReference type="EMBL" id="HF571521">
    <property type="protein sequence ID" value="CCQ35168.1"/>
    <property type="molecule type" value="Genomic_DNA"/>
</dbReference>
<evidence type="ECO:0000313" key="4">
    <source>
        <dbReference type="Proteomes" id="UP000015381"/>
    </source>
</evidence>
<protein>
    <submittedName>
        <fullName evidence="2">Uncharacterized protein</fullName>
    </submittedName>
</protein>
<keyword evidence="4" id="KW-1185">Reference proteome</keyword>
<dbReference type="eggNOG" id="arCOG09167">
    <property type="taxonomic scope" value="Archaea"/>
</dbReference>
<reference evidence="1 4" key="3">
    <citation type="journal article" date="2014" name="Environ. Microbiol.">
        <title>Halorhabdus tiamatea: proteogenomics and glycosidase activity measurements identify the first cultivated euryarchaeon from a deep-sea anoxic brine lake as potential polysaccharide degrader.</title>
        <authorList>
            <person name="Werner J."/>
            <person name="Ferrer M."/>
            <person name="Michel G."/>
            <person name="Mann A.J."/>
            <person name="Huang S."/>
            <person name="Juarez S."/>
            <person name="Ciordia S."/>
            <person name="Albar J.P."/>
            <person name="Alcaide M."/>
            <person name="La Cono V."/>
            <person name="Yakimov M.M."/>
            <person name="Antunes A."/>
            <person name="Taborda M."/>
            <person name="Da Costa M.S."/>
            <person name="Amann R.I."/>
            <person name="Gloeckner F.O."/>
            <person name="Golyshina O.V."/>
            <person name="Golyshin P.N."/>
            <person name="Teeling H."/>
        </authorList>
    </citation>
    <scope>NUCLEOTIDE SEQUENCE [LARGE SCALE GENOMIC DNA]</scope>
    <source>
        <strain evidence="4">SARL4B</strain>
        <strain evidence="1">Type strain: SARL4B</strain>
        <plasmid evidence="1">pHTIA</plasmid>
    </source>
</reference>
<sequence>MSNAEGEEFRKKIRDAKHESVSSDLLGKETGGVMDARLNDGALIVHLRSYEQPHFIFRGRKKTPEVYGSISPSELSRSRRHKVFHVVTDERWLCVVGNSEGDQTLSIPLETIEEANYKEVDGIKPDIASRFSKWEVALETELGFVQIPIVDDIDEEDFHALSEYLGSEADVTIGDIPVDSDEAGYTIDGIETYEPSERTIANLLDKVPPAARDEADEIVSEADDAADLVRDLKSLIDEYEDENYSINDVVAGAQSADDLRTQVASKSDKVRTQAERGLEEVQTTIKESDPEEVSEFAVQTAGAAAPVISYASRTNLALFGTLLAASAVGARKSSDHPSIFDEVDPQQLAATANAMATRGGEIHEDEGKGKAVGAILGMSSQMAKSMAPEEYAKWVTQADPEAIMQGAEKAAQLNTQNGRANTATTRLAGGSLGLLYGYADQEEMDDIELLESPDSE</sequence>
<evidence type="ECO:0000313" key="3">
    <source>
        <dbReference type="Proteomes" id="UP000003861"/>
    </source>
</evidence>
<accession>F7PQU6</accession>
<dbReference type="Proteomes" id="UP000015381">
    <property type="component" value="Plasmid pHTIA"/>
</dbReference>
<gene>
    <name evidence="2" type="ORF">HLRTI_002292</name>
    <name evidence="1" type="ORF">HTIA_p3066</name>
</gene>